<dbReference type="GO" id="GO:0006310">
    <property type="term" value="P:DNA recombination"/>
    <property type="evidence" value="ECO:0007669"/>
    <property type="project" value="UniProtKB-KW"/>
</dbReference>
<dbReference type="PANTHER" id="PTHR30349:SF41">
    <property type="entry name" value="INTEGRASE_RECOMBINASE PROTEIN MJ0367-RELATED"/>
    <property type="match status" value="1"/>
</dbReference>
<dbReference type="EMBL" id="BARW01011861">
    <property type="protein sequence ID" value="GAI77572.1"/>
    <property type="molecule type" value="Genomic_DNA"/>
</dbReference>
<accession>X1RA03</accession>
<gene>
    <name evidence="4" type="ORF">S12H4_22656</name>
</gene>
<dbReference type="SUPFAM" id="SSF56349">
    <property type="entry name" value="DNA breaking-rejoining enzymes"/>
    <property type="match status" value="1"/>
</dbReference>
<feature type="non-terminal residue" evidence="4">
    <location>
        <position position="1"/>
    </location>
</feature>
<evidence type="ECO:0000313" key="4">
    <source>
        <dbReference type="EMBL" id="GAI77572.1"/>
    </source>
</evidence>
<dbReference type="GO" id="GO:0003677">
    <property type="term" value="F:DNA binding"/>
    <property type="evidence" value="ECO:0007669"/>
    <property type="project" value="UniProtKB-KW"/>
</dbReference>
<sequence length="137" mass="15584">LKAYMQENQLLDDYANLYPLFSNGRGDMLTRMGITAIVKKYAAMAREINPSLIPTKISPHSLRHSKAMMLQQNGVNLVCIRDFLGHQSVTTTEIYARIDNKQKREAIEKTSLSPAPKKLPSWQKNKGLLQWLENLGK</sequence>
<keyword evidence="1" id="KW-0238">DNA-binding</keyword>
<organism evidence="4">
    <name type="scientific">marine sediment metagenome</name>
    <dbReference type="NCBI Taxonomy" id="412755"/>
    <lineage>
        <taxon>unclassified sequences</taxon>
        <taxon>metagenomes</taxon>
        <taxon>ecological metagenomes</taxon>
    </lineage>
</organism>
<dbReference type="InterPro" id="IPR011010">
    <property type="entry name" value="DNA_brk_join_enz"/>
</dbReference>
<reference evidence="4" key="1">
    <citation type="journal article" date="2014" name="Front. Microbiol.">
        <title>High frequency of phylogenetically diverse reductive dehalogenase-homologous genes in deep subseafloor sedimentary metagenomes.</title>
        <authorList>
            <person name="Kawai M."/>
            <person name="Futagami T."/>
            <person name="Toyoda A."/>
            <person name="Takaki Y."/>
            <person name="Nishi S."/>
            <person name="Hori S."/>
            <person name="Arai W."/>
            <person name="Tsubouchi T."/>
            <person name="Morono Y."/>
            <person name="Uchiyama I."/>
            <person name="Ito T."/>
            <person name="Fujiyama A."/>
            <person name="Inagaki F."/>
            <person name="Takami H."/>
        </authorList>
    </citation>
    <scope>NUCLEOTIDE SEQUENCE</scope>
    <source>
        <strain evidence="4">Expedition CK06-06</strain>
    </source>
</reference>
<dbReference type="Gene3D" id="1.10.443.10">
    <property type="entry name" value="Intergrase catalytic core"/>
    <property type="match status" value="1"/>
</dbReference>
<comment type="caution">
    <text evidence="4">The sequence shown here is derived from an EMBL/GenBank/DDBJ whole genome shotgun (WGS) entry which is preliminary data.</text>
</comment>
<evidence type="ECO:0000256" key="2">
    <source>
        <dbReference type="ARBA" id="ARBA00023172"/>
    </source>
</evidence>
<name>X1RA03_9ZZZZ</name>
<evidence type="ECO:0000256" key="1">
    <source>
        <dbReference type="ARBA" id="ARBA00023125"/>
    </source>
</evidence>
<dbReference type="AlphaFoldDB" id="X1RA03"/>
<proteinExistence type="predicted"/>
<protein>
    <recommendedName>
        <fullName evidence="3">Tyr recombinase domain-containing protein</fullName>
    </recommendedName>
</protein>
<dbReference type="PROSITE" id="PS51898">
    <property type="entry name" value="TYR_RECOMBINASE"/>
    <property type="match status" value="1"/>
</dbReference>
<dbReference type="InterPro" id="IPR050090">
    <property type="entry name" value="Tyrosine_recombinase_XerCD"/>
</dbReference>
<dbReference type="Pfam" id="PF00589">
    <property type="entry name" value="Phage_integrase"/>
    <property type="match status" value="1"/>
</dbReference>
<dbReference type="InterPro" id="IPR002104">
    <property type="entry name" value="Integrase_catalytic"/>
</dbReference>
<keyword evidence="2" id="KW-0233">DNA recombination</keyword>
<dbReference type="InterPro" id="IPR013762">
    <property type="entry name" value="Integrase-like_cat_sf"/>
</dbReference>
<dbReference type="PANTHER" id="PTHR30349">
    <property type="entry name" value="PHAGE INTEGRASE-RELATED"/>
    <property type="match status" value="1"/>
</dbReference>
<feature type="domain" description="Tyr recombinase" evidence="3">
    <location>
        <begin position="1"/>
        <end position="108"/>
    </location>
</feature>
<dbReference type="GO" id="GO:0015074">
    <property type="term" value="P:DNA integration"/>
    <property type="evidence" value="ECO:0007669"/>
    <property type="project" value="InterPro"/>
</dbReference>
<evidence type="ECO:0000259" key="3">
    <source>
        <dbReference type="PROSITE" id="PS51898"/>
    </source>
</evidence>